<dbReference type="AlphaFoldDB" id="A0A916RVH2"/>
<dbReference type="Gene3D" id="1.10.260.40">
    <property type="entry name" value="lambda repressor-like DNA-binding domains"/>
    <property type="match status" value="1"/>
</dbReference>
<gene>
    <name evidence="5" type="ORF">GCM10011507_25900</name>
</gene>
<evidence type="ECO:0000256" key="3">
    <source>
        <dbReference type="ARBA" id="ARBA00023163"/>
    </source>
</evidence>
<dbReference type="SUPFAM" id="SSF53822">
    <property type="entry name" value="Periplasmic binding protein-like I"/>
    <property type="match status" value="1"/>
</dbReference>
<dbReference type="GO" id="GO:0000976">
    <property type="term" value="F:transcription cis-regulatory region binding"/>
    <property type="evidence" value="ECO:0007669"/>
    <property type="project" value="TreeGrafter"/>
</dbReference>
<keyword evidence="2" id="KW-0238">DNA-binding</keyword>
<dbReference type="PROSITE" id="PS50932">
    <property type="entry name" value="HTH_LACI_2"/>
    <property type="match status" value="1"/>
</dbReference>
<dbReference type="GO" id="GO:0003700">
    <property type="term" value="F:DNA-binding transcription factor activity"/>
    <property type="evidence" value="ECO:0007669"/>
    <property type="project" value="TreeGrafter"/>
</dbReference>
<keyword evidence="3" id="KW-0804">Transcription</keyword>
<keyword evidence="1" id="KW-0805">Transcription regulation</keyword>
<dbReference type="SMART" id="SM00354">
    <property type="entry name" value="HTH_LACI"/>
    <property type="match status" value="1"/>
</dbReference>
<dbReference type="PANTHER" id="PTHR30146:SF109">
    <property type="entry name" value="HTH-TYPE TRANSCRIPTIONAL REGULATOR GALS"/>
    <property type="match status" value="1"/>
</dbReference>
<feature type="domain" description="HTH lacI-type" evidence="4">
    <location>
        <begin position="9"/>
        <end position="63"/>
    </location>
</feature>
<protein>
    <submittedName>
        <fullName evidence="5">LacI family transcriptional regulator</fullName>
    </submittedName>
</protein>
<sequence>MTARTRKPPTLEDVAREARVSLKTASRVLNGAINVRQEKADRVRAVMERIGYRPNELARSLMTRKSSVIGMIVANLANPFITSVIHEVQEVARSHGYVAIVTSSKGRPDIERMEIETLVRRRIDGLILAPAESRRDTITDALPNDLPLVTLDQLVRGASFDSVTITNRRSACDATQHLLGHGYRRIVAIGTRPHLYTSKERITGYRESMRRASFEPRVCCVDHEDLLTSEWFDKEVIRGQSADAVLSLNWVTTLHFLRGLDALGIRGGRNIPFIAFDDFDLGDVLSPRLTVVRQPSELLGRESAQLLFDRMNGKRRPKPDAVVLPAGLIIRESCGCKGSRSSS</sequence>
<dbReference type="CDD" id="cd01392">
    <property type="entry name" value="HTH_LacI"/>
    <property type="match status" value="1"/>
</dbReference>
<dbReference type="SUPFAM" id="SSF47413">
    <property type="entry name" value="lambda repressor-like DNA-binding domains"/>
    <property type="match status" value="1"/>
</dbReference>
<evidence type="ECO:0000313" key="6">
    <source>
        <dbReference type="Proteomes" id="UP000648801"/>
    </source>
</evidence>
<proteinExistence type="predicted"/>
<dbReference type="PROSITE" id="PS00356">
    <property type="entry name" value="HTH_LACI_1"/>
    <property type="match status" value="1"/>
</dbReference>
<dbReference type="InterPro" id="IPR000843">
    <property type="entry name" value="HTH_LacI"/>
</dbReference>
<dbReference type="Pfam" id="PF00356">
    <property type="entry name" value="LacI"/>
    <property type="match status" value="1"/>
</dbReference>
<reference evidence="5" key="2">
    <citation type="submission" date="2020-09" db="EMBL/GenBank/DDBJ databases">
        <authorList>
            <person name="Sun Q."/>
            <person name="Zhou Y."/>
        </authorList>
    </citation>
    <scope>NUCLEOTIDE SEQUENCE</scope>
    <source>
        <strain evidence="5">CGMCC 1.15447</strain>
    </source>
</reference>
<dbReference type="EMBL" id="BMJB01000001">
    <property type="protein sequence ID" value="GGA73098.1"/>
    <property type="molecule type" value="Genomic_DNA"/>
</dbReference>
<dbReference type="InterPro" id="IPR046335">
    <property type="entry name" value="LacI/GalR-like_sensor"/>
</dbReference>
<evidence type="ECO:0000313" key="5">
    <source>
        <dbReference type="EMBL" id="GGA73098.1"/>
    </source>
</evidence>
<dbReference type="InterPro" id="IPR010982">
    <property type="entry name" value="Lambda_DNA-bd_dom_sf"/>
</dbReference>
<name>A0A916RVH2_9BACT</name>
<dbReference type="Pfam" id="PF13377">
    <property type="entry name" value="Peripla_BP_3"/>
    <property type="match status" value="1"/>
</dbReference>
<organism evidence="5 6">
    <name type="scientific">Edaphobacter acidisoli</name>
    <dbReference type="NCBI Taxonomy" id="2040573"/>
    <lineage>
        <taxon>Bacteria</taxon>
        <taxon>Pseudomonadati</taxon>
        <taxon>Acidobacteriota</taxon>
        <taxon>Terriglobia</taxon>
        <taxon>Terriglobales</taxon>
        <taxon>Acidobacteriaceae</taxon>
        <taxon>Edaphobacter</taxon>
    </lineage>
</organism>
<dbReference type="Gene3D" id="3.40.50.2300">
    <property type="match status" value="2"/>
</dbReference>
<reference evidence="5" key="1">
    <citation type="journal article" date="2014" name="Int. J. Syst. Evol. Microbiol.">
        <title>Complete genome sequence of Corynebacterium casei LMG S-19264T (=DSM 44701T), isolated from a smear-ripened cheese.</title>
        <authorList>
            <consortium name="US DOE Joint Genome Institute (JGI-PGF)"/>
            <person name="Walter F."/>
            <person name="Albersmeier A."/>
            <person name="Kalinowski J."/>
            <person name="Ruckert C."/>
        </authorList>
    </citation>
    <scope>NUCLEOTIDE SEQUENCE</scope>
    <source>
        <strain evidence="5">CGMCC 1.15447</strain>
    </source>
</reference>
<evidence type="ECO:0000256" key="2">
    <source>
        <dbReference type="ARBA" id="ARBA00023125"/>
    </source>
</evidence>
<accession>A0A916RVH2</accession>
<comment type="caution">
    <text evidence="5">The sequence shown here is derived from an EMBL/GenBank/DDBJ whole genome shotgun (WGS) entry which is preliminary data.</text>
</comment>
<keyword evidence="6" id="KW-1185">Reference proteome</keyword>
<dbReference type="Proteomes" id="UP000648801">
    <property type="component" value="Unassembled WGS sequence"/>
</dbReference>
<evidence type="ECO:0000259" key="4">
    <source>
        <dbReference type="PROSITE" id="PS50932"/>
    </source>
</evidence>
<dbReference type="InterPro" id="IPR028082">
    <property type="entry name" value="Peripla_BP_I"/>
</dbReference>
<dbReference type="RefSeq" id="WP_188759639.1">
    <property type="nucleotide sequence ID" value="NZ_BMJB01000001.1"/>
</dbReference>
<evidence type="ECO:0000256" key="1">
    <source>
        <dbReference type="ARBA" id="ARBA00023015"/>
    </source>
</evidence>
<dbReference type="PANTHER" id="PTHR30146">
    <property type="entry name" value="LACI-RELATED TRANSCRIPTIONAL REPRESSOR"/>
    <property type="match status" value="1"/>
</dbReference>